<dbReference type="EMBL" id="JACJQY010000018">
    <property type="protein sequence ID" value="MBD2317686.1"/>
    <property type="molecule type" value="Genomic_DNA"/>
</dbReference>
<reference evidence="1 2" key="1">
    <citation type="journal article" date="2020" name="ISME J.">
        <title>Comparative genomics reveals insights into cyanobacterial evolution and habitat adaptation.</title>
        <authorList>
            <person name="Chen M.Y."/>
            <person name="Teng W.K."/>
            <person name="Zhao L."/>
            <person name="Hu C.X."/>
            <person name="Zhou Y.K."/>
            <person name="Han B.P."/>
            <person name="Song L.R."/>
            <person name="Shu W.S."/>
        </authorList>
    </citation>
    <scope>NUCLEOTIDE SEQUENCE [LARGE SCALE GENOMIC DNA]</scope>
    <source>
        <strain evidence="1 2">FACHB-1050</strain>
    </source>
</reference>
<protein>
    <submittedName>
        <fullName evidence="1">Uncharacterized protein</fullName>
    </submittedName>
</protein>
<evidence type="ECO:0000313" key="1">
    <source>
        <dbReference type="EMBL" id="MBD2317686.1"/>
    </source>
</evidence>
<sequence length="53" mass="6405">MINANIQKIKAYKAIATEKYHQLPVGVEHLRQYFMLSTHYLETQKLYPLRFHQ</sequence>
<proteinExistence type="predicted"/>
<dbReference type="Proteomes" id="UP000618445">
    <property type="component" value="Unassembled WGS sequence"/>
</dbReference>
<comment type="caution">
    <text evidence="1">The sequence shown here is derived from an EMBL/GenBank/DDBJ whole genome shotgun (WGS) entry which is preliminary data.</text>
</comment>
<accession>A0ABR8CDA4</accession>
<dbReference type="RefSeq" id="WP_190578512.1">
    <property type="nucleotide sequence ID" value="NZ_CAWPQU010000010.1"/>
</dbReference>
<keyword evidence="2" id="KW-1185">Reference proteome</keyword>
<evidence type="ECO:0000313" key="2">
    <source>
        <dbReference type="Proteomes" id="UP000618445"/>
    </source>
</evidence>
<name>A0ABR8CDA4_9CYAN</name>
<organism evidence="1 2">
    <name type="scientific">Phormidium tenue FACHB-1050</name>
    <dbReference type="NCBI Taxonomy" id="2692857"/>
    <lineage>
        <taxon>Bacteria</taxon>
        <taxon>Bacillati</taxon>
        <taxon>Cyanobacteriota</taxon>
        <taxon>Cyanophyceae</taxon>
        <taxon>Oscillatoriophycideae</taxon>
        <taxon>Oscillatoriales</taxon>
        <taxon>Oscillatoriaceae</taxon>
        <taxon>Phormidium</taxon>
    </lineage>
</organism>
<gene>
    <name evidence="1" type="ORF">H6G05_12630</name>
</gene>